<organism evidence="1 2">
    <name type="scientific">Ixodes persulcatus</name>
    <name type="common">Taiga tick</name>
    <dbReference type="NCBI Taxonomy" id="34615"/>
    <lineage>
        <taxon>Eukaryota</taxon>
        <taxon>Metazoa</taxon>
        <taxon>Ecdysozoa</taxon>
        <taxon>Arthropoda</taxon>
        <taxon>Chelicerata</taxon>
        <taxon>Arachnida</taxon>
        <taxon>Acari</taxon>
        <taxon>Parasitiformes</taxon>
        <taxon>Ixodida</taxon>
        <taxon>Ixodoidea</taxon>
        <taxon>Ixodidae</taxon>
        <taxon>Ixodinae</taxon>
        <taxon>Ixodes</taxon>
    </lineage>
</organism>
<proteinExistence type="predicted"/>
<evidence type="ECO:0000313" key="1">
    <source>
        <dbReference type="EMBL" id="KAG0414498.1"/>
    </source>
</evidence>
<dbReference type="Proteomes" id="UP000805193">
    <property type="component" value="Unassembled WGS sequence"/>
</dbReference>
<evidence type="ECO:0000313" key="2">
    <source>
        <dbReference type="Proteomes" id="UP000805193"/>
    </source>
</evidence>
<accession>A0AC60P522</accession>
<name>A0AC60P522_IXOPE</name>
<sequence>MDNILSLAERGRREAKPYKCMINVVALITILEIFEIWACGWCLITLLSPEDYGNLWEGKNGSIPFKEIKLRYEYTYCVISFLAFHLVYLVPALLLIWGNRGNKVLAFLVFSITSAAALLLSIAVTVYFLTQNYNKAFLIISAPEDPQALPHFLLFLYFSRYFFIGWIAKLAFIMCTGMRRREIEEDKDVDIQTAVDKAFKSVFEEQDADSLKDDHKAYAELGQDHVHPELIPEKIHRIPRAKAGSAHQLNTDHDVDAVYQARQAAAVNGYLNQGFEHDVEPRSPRYVTDDRNYMNTRPQSRGDQDKLSDTRSRHVEDGHRRNQSQDTRQSRDSTLPLRPASHYELQDRVPLEPYDQRRREDHSREAVHKEYPRKDQPRRETAYPNADTAAQIAYEAKRRSPEYQEYTPGVKEPQNERGRPLPRSRTSVVNRQDSSPISNGEPPQDYSPKGQSPAVQYGNRRPDYPGTRPQHDQDRRRPENVQSHQRAPRTEPREFEYDNRSRSAQDSPPGRDFERLQSRPGKYAGRDNSRGASLQGYDSDPGSGRQDEYRRQRSVSPQPVSPGHYLRNGTSNLKPRPVSAYNARDSGRFDYGPGPLGYEVSSPNQRARSPVADDEGSMSLRRDDSIVRQISPRYDSNIGGGLRTGPPPVGGVPAIGPASIRRASFDAFIGHEVQPSADAAFVSNQRLRSISL</sequence>
<protein>
    <submittedName>
        <fullName evidence="1">Uncharacterized protein</fullName>
    </submittedName>
</protein>
<keyword evidence="2" id="KW-1185">Reference proteome</keyword>
<reference evidence="1 2" key="1">
    <citation type="journal article" date="2020" name="Cell">
        <title>Large-Scale Comparative Analyses of Tick Genomes Elucidate Their Genetic Diversity and Vector Capacities.</title>
        <authorList>
            <consortium name="Tick Genome and Microbiome Consortium (TIGMIC)"/>
            <person name="Jia N."/>
            <person name="Wang J."/>
            <person name="Shi W."/>
            <person name="Du L."/>
            <person name="Sun Y."/>
            <person name="Zhan W."/>
            <person name="Jiang J.F."/>
            <person name="Wang Q."/>
            <person name="Zhang B."/>
            <person name="Ji P."/>
            <person name="Bell-Sakyi L."/>
            <person name="Cui X.M."/>
            <person name="Yuan T.T."/>
            <person name="Jiang B.G."/>
            <person name="Yang W.F."/>
            <person name="Lam T.T."/>
            <person name="Chang Q.C."/>
            <person name="Ding S.J."/>
            <person name="Wang X.J."/>
            <person name="Zhu J.G."/>
            <person name="Ruan X.D."/>
            <person name="Zhao L."/>
            <person name="Wei J.T."/>
            <person name="Ye R.Z."/>
            <person name="Que T.C."/>
            <person name="Du C.H."/>
            <person name="Zhou Y.H."/>
            <person name="Cheng J.X."/>
            <person name="Dai P.F."/>
            <person name="Guo W.B."/>
            <person name="Han X.H."/>
            <person name="Huang E.J."/>
            <person name="Li L.F."/>
            <person name="Wei W."/>
            <person name="Gao Y.C."/>
            <person name="Liu J.Z."/>
            <person name="Shao H.Z."/>
            <person name="Wang X."/>
            <person name="Wang C.C."/>
            <person name="Yang T.C."/>
            <person name="Huo Q.B."/>
            <person name="Li W."/>
            <person name="Chen H.Y."/>
            <person name="Chen S.E."/>
            <person name="Zhou L.G."/>
            <person name="Ni X.B."/>
            <person name="Tian J.H."/>
            <person name="Sheng Y."/>
            <person name="Liu T."/>
            <person name="Pan Y.S."/>
            <person name="Xia L.Y."/>
            <person name="Li J."/>
            <person name="Zhao F."/>
            <person name="Cao W.C."/>
        </authorList>
    </citation>
    <scope>NUCLEOTIDE SEQUENCE [LARGE SCALE GENOMIC DNA]</scope>
    <source>
        <strain evidence="1">Iper-2018</strain>
    </source>
</reference>
<comment type="caution">
    <text evidence="1">The sequence shown here is derived from an EMBL/GenBank/DDBJ whole genome shotgun (WGS) entry which is preliminary data.</text>
</comment>
<dbReference type="EMBL" id="JABSTQ010011173">
    <property type="protein sequence ID" value="KAG0414498.1"/>
    <property type="molecule type" value="Genomic_DNA"/>
</dbReference>
<gene>
    <name evidence="1" type="ORF">HPB47_008341</name>
</gene>